<keyword evidence="2" id="KW-1003">Cell membrane</keyword>
<dbReference type="GO" id="GO:0005886">
    <property type="term" value="C:plasma membrane"/>
    <property type="evidence" value="ECO:0007669"/>
    <property type="project" value="UniProtKB-SubCell"/>
</dbReference>
<evidence type="ECO:0000256" key="2">
    <source>
        <dbReference type="ARBA" id="ARBA00022475"/>
    </source>
</evidence>
<dbReference type="PANTHER" id="PTHR30294">
    <property type="entry name" value="MEMBRANE COMPONENT OF ABC TRANSPORTER YHHJ-RELATED"/>
    <property type="match status" value="1"/>
</dbReference>
<comment type="caution">
    <text evidence="8">The sequence shown here is derived from an EMBL/GenBank/DDBJ whole genome shotgun (WGS) entry which is preliminary data.</text>
</comment>
<evidence type="ECO:0000256" key="3">
    <source>
        <dbReference type="ARBA" id="ARBA00022692"/>
    </source>
</evidence>
<protein>
    <submittedName>
        <fullName evidence="8">ABC transporter permease</fullName>
    </submittedName>
</protein>
<dbReference type="InterPro" id="IPR013525">
    <property type="entry name" value="ABC2_TM"/>
</dbReference>
<keyword evidence="4 6" id="KW-1133">Transmembrane helix</keyword>
<feature type="domain" description="ABC-2 type transporter transmembrane" evidence="7">
    <location>
        <begin position="19"/>
        <end position="383"/>
    </location>
</feature>
<keyword evidence="3 6" id="KW-0812">Transmembrane</keyword>
<evidence type="ECO:0000256" key="1">
    <source>
        <dbReference type="ARBA" id="ARBA00004651"/>
    </source>
</evidence>
<feature type="transmembrane region" description="Helical" evidence="6">
    <location>
        <begin position="361"/>
        <end position="383"/>
    </location>
</feature>
<feature type="transmembrane region" description="Helical" evidence="6">
    <location>
        <begin position="180"/>
        <end position="205"/>
    </location>
</feature>
<accession>A0A4U2MWB2</accession>
<dbReference type="AlphaFoldDB" id="A0A4U2MWB2"/>
<dbReference type="RefSeq" id="WP_137052256.1">
    <property type="nucleotide sequence ID" value="NZ_SZOM01000110.1"/>
</dbReference>
<evidence type="ECO:0000256" key="6">
    <source>
        <dbReference type="SAM" id="Phobius"/>
    </source>
</evidence>
<evidence type="ECO:0000313" key="8">
    <source>
        <dbReference type="EMBL" id="TKH15614.1"/>
    </source>
</evidence>
<dbReference type="EMBL" id="SZOM01000110">
    <property type="protein sequence ID" value="TKH15614.1"/>
    <property type="molecule type" value="Genomic_DNA"/>
</dbReference>
<evidence type="ECO:0000259" key="7">
    <source>
        <dbReference type="Pfam" id="PF12698"/>
    </source>
</evidence>
<dbReference type="InterPro" id="IPR051449">
    <property type="entry name" value="ABC-2_transporter_component"/>
</dbReference>
<sequence length="410" mass="46159">MNKFRILTGHIFLQKLKNKMFIISTILLLLAITVAIAWPKLEGIFQDKDPKTKIYVVDQTNQNVMNTLSNSKIINYIETAKNIKNLEKEVKEGKVDGVLDLKEKNDMQILAELKTYDSLSAKEIQLIEQDIASVNQLLIIQQSKLTPEQAKNIFNAKVSIKEINLNKESKSDEEKQAGAYVSYAVGFLIYIFIISYLSMITNDVASEKSSRIMEILISSVSPSIHLLSKIFGVLAAGVTQIFILIIYSLGLLYLFGGDYLERVNDIKEIVSVSYFIFTIIFIILAYILYLAIGATLGSLVSKVEETSQAILPPVMLVMVGFFVMFYGMIDPNSMVVKVFSYIPFTSPMVMPMRISTTDMQLWQPALSVLILILTIVTTLAFNLRLYQGSVLIYSSNSVMKKIKQAWSLTK</sequence>
<gene>
    <name evidence="8" type="ORF">FC694_14825</name>
</gene>
<evidence type="ECO:0000313" key="9">
    <source>
        <dbReference type="Proteomes" id="UP000306037"/>
    </source>
</evidence>
<feature type="transmembrane region" description="Helical" evidence="6">
    <location>
        <begin position="309"/>
        <end position="329"/>
    </location>
</feature>
<reference evidence="8 9" key="1">
    <citation type="journal article" date="2019" name="Environ. Microbiol.">
        <title>An active ?-lactamase is a part of an orchestrated cell wall stress resistance network of Bacillus subtilis and related rhizosphere species.</title>
        <authorList>
            <person name="Bucher T."/>
            <person name="Keren-Paz A."/>
            <person name="Hausser J."/>
            <person name="Olender T."/>
            <person name="Cytryn E."/>
            <person name="Kolodkin-Gal I."/>
        </authorList>
    </citation>
    <scope>NUCLEOTIDE SEQUENCE [LARGE SCALE GENOMIC DNA]</scope>
    <source>
        <strain evidence="8 9">I71</strain>
    </source>
</reference>
<proteinExistence type="predicted"/>
<dbReference type="PANTHER" id="PTHR30294:SF29">
    <property type="entry name" value="MULTIDRUG ABC TRANSPORTER PERMEASE YBHS-RELATED"/>
    <property type="match status" value="1"/>
</dbReference>
<comment type="subcellular location">
    <subcellularLocation>
        <location evidence="1">Cell membrane</location>
        <topology evidence="1">Multi-pass membrane protein</topology>
    </subcellularLocation>
</comment>
<feature type="transmembrane region" description="Helical" evidence="6">
    <location>
        <begin position="274"/>
        <end position="297"/>
    </location>
</feature>
<dbReference type="Proteomes" id="UP000306037">
    <property type="component" value="Unassembled WGS sequence"/>
</dbReference>
<organism evidence="8 9">
    <name type="scientific">Bacillus wiedmannii</name>
    <dbReference type="NCBI Taxonomy" id="1890302"/>
    <lineage>
        <taxon>Bacteria</taxon>
        <taxon>Bacillati</taxon>
        <taxon>Bacillota</taxon>
        <taxon>Bacilli</taxon>
        <taxon>Bacillales</taxon>
        <taxon>Bacillaceae</taxon>
        <taxon>Bacillus</taxon>
        <taxon>Bacillus cereus group</taxon>
    </lineage>
</organism>
<feature type="transmembrane region" description="Helical" evidence="6">
    <location>
        <begin position="226"/>
        <end position="254"/>
    </location>
</feature>
<keyword evidence="5 6" id="KW-0472">Membrane</keyword>
<evidence type="ECO:0000256" key="4">
    <source>
        <dbReference type="ARBA" id="ARBA00022989"/>
    </source>
</evidence>
<evidence type="ECO:0000256" key="5">
    <source>
        <dbReference type="ARBA" id="ARBA00023136"/>
    </source>
</evidence>
<dbReference type="GO" id="GO:0140359">
    <property type="term" value="F:ABC-type transporter activity"/>
    <property type="evidence" value="ECO:0007669"/>
    <property type="project" value="InterPro"/>
</dbReference>
<dbReference type="Pfam" id="PF12698">
    <property type="entry name" value="ABC2_membrane_3"/>
    <property type="match status" value="1"/>
</dbReference>
<name>A0A4U2MWB2_9BACI</name>